<feature type="transmembrane region" description="Helical" evidence="2">
    <location>
        <begin position="273"/>
        <end position="300"/>
    </location>
</feature>
<feature type="transmembrane region" description="Helical" evidence="2">
    <location>
        <begin position="414"/>
        <end position="437"/>
    </location>
</feature>
<dbReference type="EMBL" id="BOPF01000002">
    <property type="protein sequence ID" value="GIJ43512.1"/>
    <property type="molecule type" value="Genomic_DNA"/>
</dbReference>
<feature type="transmembrane region" description="Helical" evidence="2">
    <location>
        <begin position="230"/>
        <end position="252"/>
    </location>
</feature>
<feature type="transmembrane region" description="Helical" evidence="2">
    <location>
        <begin position="306"/>
        <end position="328"/>
    </location>
</feature>
<evidence type="ECO:0000313" key="3">
    <source>
        <dbReference type="EMBL" id="GIJ43512.1"/>
    </source>
</evidence>
<comment type="caution">
    <text evidence="3">The sequence shown here is derived from an EMBL/GenBank/DDBJ whole genome shotgun (WGS) entry which is preliminary data.</text>
</comment>
<dbReference type="GO" id="GO:0006824">
    <property type="term" value="P:cobalt ion transport"/>
    <property type="evidence" value="ECO:0007669"/>
    <property type="project" value="UniProtKB-KW"/>
</dbReference>
<reference evidence="3" key="1">
    <citation type="submission" date="2021-01" db="EMBL/GenBank/DDBJ databases">
        <title>Whole genome shotgun sequence of Virgisporangium aliadipatigenens NBRC 105644.</title>
        <authorList>
            <person name="Komaki H."/>
            <person name="Tamura T."/>
        </authorList>
    </citation>
    <scope>NUCLEOTIDE SEQUENCE</scope>
    <source>
        <strain evidence="3">NBRC 105644</strain>
    </source>
</reference>
<dbReference type="GO" id="GO:0005886">
    <property type="term" value="C:plasma membrane"/>
    <property type="evidence" value="ECO:0007669"/>
    <property type="project" value="UniProtKB-SubCell"/>
</dbReference>
<dbReference type="InterPro" id="IPR051224">
    <property type="entry name" value="NiCoT_RcnA"/>
</dbReference>
<dbReference type="GO" id="GO:0046583">
    <property type="term" value="F:monoatomic cation efflux transmembrane transporter activity"/>
    <property type="evidence" value="ECO:0007669"/>
    <property type="project" value="TreeGrafter"/>
</dbReference>
<evidence type="ECO:0008006" key="5">
    <source>
        <dbReference type="Google" id="ProtNLM"/>
    </source>
</evidence>
<keyword evidence="2" id="KW-0472">Membrane</keyword>
<dbReference type="GO" id="GO:0032025">
    <property type="term" value="P:response to cobalt ion"/>
    <property type="evidence" value="ECO:0007669"/>
    <property type="project" value="TreeGrafter"/>
</dbReference>
<feature type="transmembrane region" description="Helical" evidence="2">
    <location>
        <begin position="487"/>
        <end position="508"/>
    </location>
</feature>
<dbReference type="GO" id="GO:0015099">
    <property type="term" value="F:nickel cation transmembrane transporter activity"/>
    <property type="evidence" value="ECO:0007669"/>
    <property type="project" value="TreeGrafter"/>
</dbReference>
<name>A0A8J4DNH1_9ACTN</name>
<feature type="region of interest" description="Disordered" evidence="1">
    <location>
        <begin position="373"/>
        <end position="402"/>
    </location>
</feature>
<proteinExistence type="predicted"/>
<evidence type="ECO:0000256" key="1">
    <source>
        <dbReference type="SAM" id="MobiDB-lite"/>
    </source>
</evidence>
<sequence length="518" mass="52756">MVGIRIPRWRAAADPVTLAGMPQPLIALAVAAAAVLLPARPAAAHPLDVYLQAAYLSPAPDAIRLELAISPGVLVAPDALADLDTDADRRITDTEAHAFAERVLARLHMSVGDTVLRAGLTGVEMPPYPTIQAGYGTIRLFARAPGAPAGPGAFELHFRNDHVPRGAAYQVNATVEERGPVALGRQQRDATQRESRIGYRIDPTTRSPQVVVSRPRTSDRLAGVLESGPLSPAVVLLALAFAALLGASHALTPGHAKTLIAAYLVGSGGTLRNALTLGAVVTFTHTASVIGIGLVALLAGRVLVPGVLMPVMATVSGVLVLAIGLRLVRRRWPGSGLSAGGGARGAGVPPGPAHVSGSVRPSGIGGLAGVGDAHGSRGDAHGSLGRVHGPGRGHDHGHGHSHLPPDGKVTAGGLIGMGVSGGLVPCPEALGVMVLAVGVNRTLFGLGLILAFSLGLGAVLVGLGVLLVRSRRLIDRFARVGDRWGRVLPFVSAVVVTVLGAGLLWQGVRAGLPLIAGP</sequence>
<dbReference type="AlphaFoldDB" id="A0A8J4DNH1"/>
<feature type="transmembrane region" description="Helical" evidence="2">
    <location>
        <begin position="443"/>
        <end position="467"/>
    </location>
</feature>
<dbReference type="GO" id="GO:0010045">
    <property type="term" value="P:response to nickel cation"/>
    <property type="evidence" value="ECO:0007669"/>
    <property type="project" value="TreeGrafter"/>
</dbReference>
<keyword evidence="4" id="KW-1185">Reference proteome</keyword>
<accession>A0A8J4DNH1</accession>
<dbReference type="Proteomes" id="UP000619260">
    <property type="component" value="Unassembled WGS sequence"/>
</dbReference>
<evidence type="ECO:0000313" key="4">
    <source>
        <dbReference type="Proteomes" id="UP000619260"/>
    </source>
</evidence>
<protein>
    <recommendedName>
        <fullName evidence="5">Nickel/cobalt efflux system</fullName>
    </recommendedName>
</protein>
<dbReference type="PANTHER" id="PTHR40659:SF1">
    <property type="entry name" value="NICKEL_COBALT EFFLUX SYSTEM RCNA"/>
    <property type="match status" value="1"/>
</dbReference>
<keyword evidence="2" id="KW-0812">Transmembrane</keyword>
<dbReference type="PANTHER" id="PTHR40659">
    <property type="entry name" value="NICKEL/COBALT EFFLUX SYSTEM RCNA"/>
    <property type="match status" value="1"/>
</dbReference>
<keyword evidence="2" id="KW-1133">Transmembrane helix</keyword>
<gene>
    <name evidence="3" type="ORF">Val02_03980</name>
</gene>
<evidence type="ECO:0000256" key="2">
    <source>
        <dbReference type="SAM" id="Phobius"/>
    </source>
</evidence>
<organism evidence="3 4">
    <name type="scientific">Virgisporangium aliadipatigenens</name>
    <dbReference type="NCBI Taxonomy" id="741659"/>
    <lineage>
        <taxon>Bacteria</taxon>
        <taxon>Bacillati</taxon>
        <taxon>Actinomycetota</taxon>
        <taxon>Actinomycetes</taxon>
        <taxon>Micromonosporales</taxon>
        <taxon>Micromonosporaceae</taxon>
        <taxon>Virgisporangium</taxon>
    </lineage>
</organism>